<feature type="region of interest" description="Disordered" evidence="1">
    <location>
        <begin position="175"/>
        <end position="247"/>
    </location>
</feature>
<protein>
    <recommendedName>
        <fullName evidence="4">Pal1 cell morphology protein</fullName>
    </recommendedName>
</protein>
<keyword evidence="3" id="KW-1185">Reference proteome</keyword>
<feature type="region of interest" description="Disordered" evidence="1">
    <location>
        <begin position="311"/>
        <end position="492"/>
    </location>
</feature>
<feature type="compositionally biased region" description="Low complexity" evidence="1">
    <location>
        <begin position="70"/>
        <end position="79"/>
    </location>
</feature>
<dbReference type="RefSeq" id="XP_018274351.1">
    <property type="nucleotide sequence ID" value="XM_018415496.1"/>
</dbReference>
<evidence type="ECO:0008006" key="4">
    <source>
        <dbReference type="Google" id="ProtNLM"/>
    </source>
</evidence>
<evidence type="ECO:0000256" key="1">
    <source>
        <dbReference type="SAM" id="MobiDB-lite"/>
    </source>
</evidence>
<feature type="region of interest" description="Disordered" evidence="1">
    <location>
        <begin position="268"/>
        <end position="295"/>
    </location>
</feature>
<feature type="compositionally biased region" description="Low complexity" evidence="1">
    <location>
        <begin position="102"/>
        <end position="111"/>
    </location>
</feature>
<feature type="region of interest" description="Disordered" evidence="1">
    <location>
        <begin position="1"/>
        <end position="85"/>
    </location>
</feature>
<dbReference type="Proteomes" id="UP000053890">
    <property type="component" value="Unassembled WGS sequence"/>
</dbReference>
<feature type="compositionally biased region" description="Basic residues" evidence="1">
    <location>
        <begin position="482"/>
        <end position="492"/>
    </location>
</feature>
<dbReference type="InterPro" id="IPR013226">
    <property type="entry name" value="Pal1"/>
</dbReference>
<sequence length="492" mass="51806">MATVNYSRPMRPSTDSYSARDRDGTAHAAPTLDTSFTRSQTVDDILGAYGDSPTKTRFAPEPQRYDSNYTTATTASGSSSRDEMAGMPVLDHRNERAELRQSTRSSSTRNRPVGASRTKSSSELDIIDRLDISGLYGGGSFVRHDGPYAAASTTRNQGSLAPIAAFDPSAFTLTPSPASSSASSMRRAHSSGLPASSGLARSEGPYGAASKALTGSSSSPGARGAGGGGTRRDISLGYPSQREERGKGQQLLEIYGVQDNEAWEDYGQATYDSKAASRESVLPPGAPGRTKEERFARTQSIWDIEATLKAGKPVGQAPPPVPVMPSAFAAPELSPSNKPKRSKSIAARFRAGRKNPNSPMGDDLTVQVDDGREAGQAGSAPTSPTDDRPRGGRDWPLTASMPASASDATASASASASRRGSEAAERGAPLEIRTQALRFEDPPAPRSPVDRQGGFGRTWTDEGAGGSPTTSKKEKGGLKRLFSTKRKLSRAD</sequence>
<dbReference type="OrthoDB" id="5352132at2759"/>
<dbReference type="AlphaFoldDB" id="A0A194SCH1"/>
<feature type="compositionally biased region" description="Low complexity" evidence="1">
    <location>
        <begin position="398"/>
        <end position="418"/>
    </location>
</feature>
<name>A0A194SCH1_RHOGW</name>
<dbReference type="EMBL" id="KQ474073">
    <property type="protein sequence ID" value="KPV78302.1"/>
    <property type="molecule type" value="Genomic_DNA"/>
</dbReference>
<dbReference type="Pfam" id="PF08316">
    <property type="entry name" value="Pal1"/>
    <property type="match status" value="1"/>
</dbReference>
<organism evidence="2 3">
    <name type="scientific">Rhodotorula graminis (strain WP1)</name>
    <dbReference type="NCBI Taxonomy" id="578459"/>
    <lineage>
        <taxon>Eukaryota</taxon>
        <taxon>Fungi</taxon>
        <taxon>Dikarya</taxon>
        <taxon>Basidiomycota</taxon>
        <taxon>Pucciniomycotina</taxon>
        <taxon>Microbotryomycetes</taxon>
        <taxon>Sporidiobolales</taxon>
        <taxon>Sporidiobolaceae</taxon>
        <taxon>Rhodotorula</taxon>
    </lineage>
</organism>
<dbReference type="PANTHER" id="PTHR28307:SF2">
    <property type="entry name" value="PROTEIN PAL1"/>
    <property type="match status" value="1"/>
</dbReference>
<evidence type="ECO:0000313" key="3">
    <source>
        <dbReference type="Proteomes" id="UP000053890"/>
    </source>
</evidence>
<dbReference type="GeneID" id="28975944"/>
<accession>A0A194SCH1</accession>
<gene>
    <name evidence="2" type="ORF">RHOBADRAFT_50783</name>
</gene>
<dbReference type="PANTHER" id="PTHR28307">
    <property type="entry name" value="PROTEIN PAL1"/>
    <property type="match status" value="1"/>
</dbReference>
<dbReference type="STRING" id="578459.A0A194SCH1"/>
<dbReference type="GO" id="GO:0005737">
    <property type="term" value="C:cytoplasm"/>
    <property type="evidence" value="ECO:0007669"/>
    <property type="project" value="TreeGrafter"/>
</dbReference>
<reference evidence="2 3" key="1">
    <citation type="journal article" date="2015" name="Front. Microbiol.">
        <title>Genome sequence of the plant growth promoting endophytic yeast Rhodotorula graminis WP1.</title>
        <authorList>
            <person name="Firrincieli A."/>
            <person name="Otillar R."/>
            <person name="Salamov A."/>
            <person name="Schmutz J."/>
            <person name="Khan Z."/>
            <person name="Redman R.S."/>
            <person name="Fleck N.D."/>
            <person name="Lindquist E."/>
            <person name="Grigoriev I.V."/>
            <person name="Doty S.L."/>
        </authorList>
    </citation>
    <scope>NUCLEOTIDE SEQUENCE [LARGE SCALE GENOMIC DNA]</scope>
    <source>
        <strain evidence="2 3">WP1</strain>
    </source>
</reference>
<evidence type="ECO:0000313" key="2">
    <source>
        <dbReference type="EMBL" id="KPV78302.1"/>
    </source>
</evidence>
<proteinExistence type="predicted"/>
<feature type="region of interest" description="Disordered" evidence="1">
    <location>
        <begin position="97"/>
        <end position="121"/>
    </location>
</feature>
<feature type="compositionally biased region" description="Low complexity" evidence="1">
    <location>
        <begin position="175"/>
        <end position="185"/>
    </location>
</feature>
<feature type="compositionally biased region" description="Polar residues" evidence="1">
    <location>
        <begin position="32"/>
        <end position="42"/>
    </location>
</feature>